<dbReference type="SMART" id="SM00516">
    <property type="entry name" value="SEC14"/>
    <property type="match status" value="1"/>
</dbReference>
<dbReference type="PROSITE" id="PS50191">
    <property type="entry name" value="CRAL_TRIO"/>
    <property type="match status" value="1"/>
</dbReference>
<comment type="caution">
    <text evidence="6">The sequence shown here is derived from an EMBL/GenBank/DDBJ whole genome shotgun (WGS) entry which is preliminary data.</text>
</comment>
<keyword evidence="4" id="KW-0472">Membrane</keyword>
<feature type="transmembrane region" description="Helical" evidence="4">
    <location>
        <begin position="161"/>
        <end position="181"/>
    </location>
</feature>
<dbReference type="GO" id="GO:0005886">
    <property type="term" value="C:plasma membrane"/>
    <property type="evidence" value="ECO:0007669"/>
    <property type="project" value="UniProtKB-SubCell"/>
</dbReference>
<keyword evidence="4" id="KW-1133">Transmembrane helix</keyword>
<dbReference type="OrthoDB" id="1434354at2759"/>
<dbReference type="Gene3D" id="3.40.525.10">
    <property type="entry name" value="CRAL-TRIO lipid binding domain"/>
    <property type="match status" value="1"/>
</dbReference>
<reference evidence="6 7" key="1">
    <citation type="submission" date="2017-08" db="EMBL/GenBank/DDBJ databases">
        <title>Acidophilic green algal genome provides insights into adaptation to an acidic environment.</title>
        <authorList>
            <person name="Hirooka S."/>
            <person name="Hirose Y."/>
            <person name="Kanesaki Y."/>
            <person name="Higuchi S."/>
            <person name="Fujiwara T."/>
            <person name="Onuma R."/>
            <person name="Era A."/>
            <person name="Ohbayashi R."/>
            <person name="Uzuka A."/>
            <person name="Nozaki H."/>
            <person name="Yoshikawa H."/>
            <person name="Miyagishima S.Y."/>
        </authorList>
    </citation>
    <scope>NUCLEOTIDE SEQUENCE [LARGE SCALE GENOMIC DNA]</scope>
    <source>
        <strain evidence="6 7">NIES-2499</strain>
    </source>
</reference>
<organism evidence="6 7">
    <name type="scientific">Chlamydomonas eustigma</name>
    <dbReference type="NCBI Taxonomy" id="1157962"/>
    <lineage>
        <taxon>Eukaryota</taxon>
        <taxon>Viridiplantae</taxon>
        <taxon>Chlorophyta</taxon>
        <taxon>core chlorophytes</taxon>
        <taxon>Chlorophyceae</taxon>
        <taxon>CS clade</taxon>
        <taxon>Chlamydomonadales</taxon>
        <taxon>Chlamydomonadaceae</taxon>
        <taxon>Chlamydomonas</taxon>
    </lineage>
</organism>
<dbReference type="CDD" id="cd00170">
    <property type="entry name" value="SEC14"/>
    <property type="match status" value="1"/>
</dbReference>
<evidence type="ECO:0000256" key="1">
    <source>
        <dbReference type="ARBA" id="ARBA00004202"/>
    </source>
</evidence>
<feature type="domain" description="CRAL-TRIO" evidence="5">
    <location>
        <begin position="90"/>
        <end position="259"/>
    </location>
</feature>
<dbReference type="GO" id="GO:0000139">
    <property type="term" value="C:Golgi membrane"/>
    <property type="evidence" value="ECO:0007669"/>
    <property type="project" value="UniProtKB-SubCell"/>
</dbReference>
<proteinExistence type="inferred from homology"/>
<dbReference type="SUPFAM" id="SSF46938">
    <property type="entry name" value="CRAL/TRIO N-terminal domain"/>
    <property type="match status" value="1"/>
</dbReference>
<accession>A0A250X5Z2</accession>
<dbReference type="Proteomes" id="UP000232323">
    <property type="component" value="Unassembled WGS sequence"/>
</dbReference>
<dbReference type="SUPFAM" id="SSF52087">
    <property type="entry name" value="CRAL/TRIO domain"/>
    <property type="match status" value="1"/>
</dbReference>
<dbReference type="AlphaFoldDB" id="A0A250X5Z2"/>
<evidence type="ECO:0000313" key="6">
    <source>
        <dbReference type="EMBL" id="GAX78312.1"/>
    </source>
</evidence>
<dbReference type="Pfam" id="PF00650">
    <property type="entry name" value="CRAL_TRIO"/>
    <property type="match status" value="1"/>
</dbReference>
<feature type="transmembrane region" description="Helical" evidence="4">
    <location>
        <begin position="201"/>
        <end position="220"/>
    </location>
</feature>
<sequence>MTTLKYTDEKHVFWYLHLTEEQQKAYDVLHQKLVASKVLVAGADDKWTLLRFLKARQYDPDKATLMYMNMAKWRVEHDVETLYKKLEYPELDAVVPYLAHFYHKVDRFGRPVYIELVGKHDCTKMMEVTTEKRLVDYHIFHWERFHKLLIPACSKLAEKKIVAATVILDLAGLGLFSFNQVTRTLLTTLAKIDQDYYPESLGIMFIINTPFIFKTIWAFVNPMLEERTRKKIDYLSTVAEVIPVENLPTIFGGKSVLHNTKLMLSPHNSFQ</sequence>
<dbReference type="InterPro" id="IPR036273">
    <property type="entry name" value="CRAL/TRIO_N_dom_sf"/>
</dbReference>
<evidence type="ECO:0000259" key="5">
    <source>
        <dbReference type="PROSITE" id="PS50191"/>
    </source>
</evidence>
<dbReference type="STRING" id="1157962.A0A250X5Z2"/>
<dbReference type="SMART" id="SM01100">
    <property type="entry name" value="CRAL_TRIO_N"/>
    <property type="match status" value="1"/>
</dbReference>
<dbReference type="InterPro" id="IPR051026">
    <property type="entry name" value="PI/PC_transfer"/>
</dbReference>
<dbReference type="PANTHER" id="PTHR45657">
    <property type="entry name" value="CRAL-TRIO DOMAIN-CONTAINING PROTEIN YKL091C-RELATED"/>
    <property type="match status" value="1"/>
</dbReference>
<keyword evidence="7" id="KW-1185">Reference proteome</keyword>
<evidence type="ECO:0000256" key="3">
    <source>
        <dbReference type="ARBA" id="ARBA00038020"/>
    </source>
</evidence>
<dbReference type="Pfam" id="PF03765">
    <property type="entry name" value="CRAL_TRIO_N"/>
    <property type="match status" value="1"/>
</dbReference>
<keyword evidence="4" id="KW-0812">Transmembrane</keyword>
<name>A0A250X5Z2_9CHLO</name>
<evidence type="ECO:0000256" key="4">
    <source>
        <dbReference type="SAM" id="Phobius"/>
    </source>
</evidence>
<dbReference type="InterPro" id="IPR036865">
    <property type="entry name" value="CRAL-TRIO_dom_sf"/>
</dbReference>
<dbReference type="InterPro" id="IPR011074">
    <property type="entry name" value="CRAL/TRIO_N_dom"/>
</dbReference>
<dbReference type="PANTHER" id="PTHR45657:SF1">
    <property type="entry name" value="CRAL-TRIO DOMAIN-CONTAINING PROTEIN YKL091C-RELATED"/>
    <property type="match status" value="1"/>
</dbReference>
<dbReference type="EMBL" id="BEGY01000031">
    <property type="protein sequence ID" value="GAX78312.1"/>
    <property type="molecule type" value="Genomic_DNA"/>
</dbReference>
<comment type="subcellular location">
    <subcellularLocation>
        <location evidence="1">Cell membrane</location>
        <topology evidence="1">Peripheral membrane protein</topology>
    </subcellularLocation>
    <subcellularLocation>
        <location evidence="2">Golgi apparatus membrane</location>
        <topology evidence="2">Peripheral membrane protein</topology>
    </subcellularLocation>
</comment>
<evidence type="ECO:0000313" key="7">
    <source>
        <dbReference type="Proteomes" id="UP000232323"/>
    </source>
</evidence>
<comment type="similarity">
    <text evidence="3">Belongs to the SFH family.</text>
</comment>
<gene>
    <name evidence="6" type="ORF">CEUSTIGMA_g5754.t1</name>
</gene>
<evidence type="ECO:0000256" key="2">
    <source>
        <dbReference type="ARBA" id="ARBA00004395"/>
    </source>
</evidence>
<dbReference type="Gene3D" id="1.10.8.20">
    <property type="entry name" value="N-terminal domain of phosphatidylinositol transfer protein sec14p"/>
    <property type="match status" value="1"/>
</dbReference>
<protein>
    <recommendedName>
        <fullName evidence="5">CRAL-TRIO domain-containing protein</fullName>
    </recommendedName>
</protein>
<dbReference type="InterPro" id="IPR001251">
    <property type="entry name" value="CRAL-TRIO_dom"/>
</dbReference>